<dbReference type="OrthoDB" id="5382952at2759"/>
<dbReference type="Gene3D" id="3.40.50.150">
    <property type="entry name" value="Vaccinia Virus protein VP39"/>
    <property type="match status" value="1"/>
</dbReference>
<feature type="region of interest" description="Disordered" evidence="1">
    <location>
        <begin position="666"/>
        <end position="708"/>
    </location>
</feature>
<feature type="compositionally biased region" description="Polar residues" evidence="1">
    <location>
        <begin position="1408"/>
        <end position="1421"/>
    </location>
</feature>
<feature type="compositionally biased region" description="Polar residues" evidence="1">
    <location>
        <begin position="455"/>
        <end position="468"/>
    </location>
</feature>
<evidence type="ECO:0008006" key="4">
    <source>
        <dbReference type="Google" id="ProtNLM"/>
    </source>
</evidence>
<feature type="compositionally biased region" description="Polar residues" evidence="1">
    <location>
        <begin position="535"/>
        <end position="547"/>
    </location>
</feature>
<protein>
    <recommendedName>
        <fullName evidence="4">Methyltransferase type 11 domain-containing protein</fullName>
    </recommendedName>
</protein>
<dbReference type="Proteomes" id="UP000240760">
    <property type="component" value="Unassembled WGS sequence"/>
</dbReference>
<organism evidence="2 3">
    <name type="scientific">Trichoderma longibrachiatum ATCC 18648</name>
    <dbReference type="NCBI Taxonomy" id="983965"/>
    <lineage>
        <taxon>Eukaryota</taxon>
        <taxon>Fungi</taxon>
        <taxon>Dikarya</taxon>
        <taxon>Ascomycota</taxon>
        <taxon>Pezizomycotina</taxon>
        <taxon>Sordariomycetes</taxon>
        <taxon>Hypocreomycetidae</taxon>
        <taxon>Hypocreales</taxon>
        <taxon>Hypocreaceae</taxon>
        <taxon>Trichoderma</taxon>
    </lineage>
</organism>
<evidence type="ECO:0000313" key="2">
    <source>
        <dbReference type="EMBL" id="PTB72473.1"/>
    </source>
</evidence>
<feature type="compositionally biased region" description="Polar residues" evidence="1">
    <location>
        <begin position="689"/>
        <end position="708"/>
    </location>
</feature>
<feature type="region of interest" description="Disordered" evidence="1">
    <location>
        <begin position="765"/>
        <end position="809"/>
    </location>
</feature>
<sequence>MSPELSVLFSDLTITRTKHASFNIRLEQYGIPQGGIWVTGQAFRWLSTTTRRLKVVEWHPKVYPPDERKTDGTPGIGKARAVTTPRGQPSPSPIVSTPPFSLYHAANRPQGRPRPAFKIMGLGNKLIWLFTIPHANRVRVFLLQSVFRRWFTVGTECAETDEALSNARGREPAWWACQYVESALGIQLDRDITASPSTLQKEEPPEVSKPVGQSPVIYPELDRYRHHDRARSASSRPAVDVPYRLATHDLPPPTPGSLLFSANSSQVSAISGSPSTRFSASPGPGPYSRDTTPTSISSQSPGLIVPNRGFPVNKFRQHSPAFTRPPVTRRRTGSISNEMDSISVDPHGLAAVRESLTSSSSSSTVKGSVINAKKERRGGKSLAAPPPSPPPRKSSQKPFASEDEDELSPRQKRQPGSQPMAVSSPPRAGLPLRSYHSPSPQAMPPRRPSRDGTSDLKSQLFTPIPVIQSSLALRAANLERRDSEATIPRPSQATGLQSKKSASTSNLPTAEQPATSSKLAGRRKLSISGPVRASGTPSPTVKASSGSRFPFFGRKKAASESTPNDKDKKEKQKISRKGPAAGTGHEGYGRLGAIRRRSGVVAPPQVSNESLVSGDSFLADRINPVVIAGGAIVENRNASAELLRSDSNLSLTTDERPSIDSIANSTTSSVARGMSGPGLWPSAIPRGRNQMSSARRPSDSSDTGGAPMQSTLAYRRSVQRLKSCPDDPLQLPRPINTSGVITSPLTSFDTSILSDESSLFNLQQLPSQDFSNNHPAPKKLKKKPRSPRKWNFFSRSNNQPKSDKASQPVAVTVQPVEKKPVAFYAIMDSPEQGAAEPDLKEILREADAYARSPANVDVPEVQAEDAPAVNASHLQPQSSVLPEPLSPVQDTYPVMVEPSFSSMEGTPPAVTLSSGRPSRLAQVGRIPQVVSNRPARPSPRSFSRPFVANQQLSLHIPPTHGVGSNSRVPNFSKPSTPVRDAFGGDCSTTDAGTEFSFFSEPRSHVTPEKATAQEFLAFSPRKNSDCTASSTESCVSYNYAEATAIVPRPDDPPVDDEVWDEYNDLLGDDAVKERQSTTSSRGIPFHLENYHLKLAKEKALESPTLVTDGRKLSAISDAPTASTTFSADMTERIRKAFQPHPSPTVPSPVPEVAEQPVGGHSRKPSAAESMRHSITSVRKSTQSGSSTSSGEWTPLAQVNLRVGSMTVSKWLSFGQVLFSDIRHLLVKGIESPERPSVLVIDGLGNDDWSFYAAETYSTADFFNLSPRAPLPTDVQSSASRYPLSPPNHHQVQYLSQLDEFPFPAHTFNCVVYRFPAAAPESHYQNVLSEARRVLKPGGCLELSILDVDLNNMGNRGRRTIRQLKERIHEISPETNLASTADLIVRLLGKSGFSTIKAARVGVPVASAITSSDDNSQGSGTAENKKKRSSKNQPSLAEMMRDHSPNADEGITNMVSRVGRWWYSRCYESATGHSSGKKSIWNDKALLRECEELGTSLKLMVCCARAPEGLNNPV</sequence>
<feature type="region of interest" description="Disordered" evidence="1">
    <location>
        <begin position="227"/>
        <end position="468"/>
    </location>
</feature>
<feature type="compositionally biased region" description="Low complexity" evidence="1">
    <location>
        <begin position="355"/>
        <end position="364"/>
    </location>
</feature>
<feature type="compositionally biased region" description="Polar residues" evidence="1">
    <location>
        <begin position="765"/>
        <end position="774"/>
    </location>
</feature>
<dbReference type="SUPFAM" id="SSF53335">
    <property type="entry name" value="S-adenosyl-L-methionine-dependent methyltransferases"/>
    <property type="match status" value="1"/>
</dbReference>
<feature type="region of interest" description="Disordered" evidence="1">
    <location>
        <begin position="723"/>
        <end position="742"/>
    </location>
</feature>
<feature type="compositionally biased region" description="Polar residues" evidence="1">
    <location>
        <begin position="260"/>
        <end position="279"/>
    </location>
</feature>
<evidence type="ECO:0000313" key="3">
    <source>
        <dbReference type="Proteomes" id="UP000240760"/>
    </source>
</evidence>
<evidence type="ECO:0000256" key="1">
    <source>
        <dbReference type="SAM" id="MobiDB-lite"/>
    </source>
</evidence>
<dbReference type="InterPro" id="IPR029063">
    <property type="entry name" value="SAM-dependent_MTases_sf"/>
</dbReference>
<feature type="compositionally biased region" description="Polar residues" evidence="1">
    <location>
        <begin position="489"/>
        <end position="518"/>
    </location>
</feature>
<feature type="compositionally biased region" description="Low complexity" evidence="1">
    <location>
        <begin position="1180"/>
        <end position="1190"/>
    </location>
</feature>
<feature type="region of interest" description="Disordered" evidence="1">
    <location>
        <begin position="1408"/>
        <end position="1450"/>
    </location>
</feature>
<feature type="region of interest" description="Disordered" evidence="1">
    <location>
        <begin position="480"/>
        <end position="589"/>
    </location>
</feature>
<keyword evidence="3" id="KW-1185">Reference proteome</keyword>
<name>A0A2T4BT37_TRILO</name>
<dbReference type="STRING" id="983965.A0A2T4BT37"/>
<proteinExistence type="predicted"/>
<feature type="compositionally biased region" description="Basic residues" evidence="1">
    <location>
        <begin position="776"/>
        <end position="788"/>
    </location>
</feature>
<feature type="compositionally biased region" description="Basic and acidic residues" evidence="1">
    <location>
        <begin position="563"/>
        <end position="573"/>
    </location>
</feature>
<feature type="region of interest" description="Disordered" evidence="1">
    <location>
        <begin position="64"/>
        <end position="93"/>
    </location>
</feature>
<dbReference type="EMBL" id="KZ679141">
    <property type="protein sequence ID" value="PTB72473.1"/>
    <property type="molecule type" value="Genomic_DNA"/>
</dbReference>
<gene>
    <name evidence="2" type="ORF">M440DRAFT_22412</name>
</gene>
<feature type="compositionally biased region" description="Pro residues" evidence="1">
    <location>
        <begin position="1140"/>
        <end position="1149"/>
    </location>
</feature>
<feature type="compositionally biased region" description="Polar residues" evidence="1">
    <location>
        <begin position="289"/>
        <end position="301"/>
    </location>
</feature>
<feature type="region of interest" description="Disordered" evidence="1">
    <location>
        <begin position="1137"/>
        <end position="1191"/>
    </location>
</feature>
<reference evidence="2 3" key="1">
    <citation type="submission" date="2016-07" db="EMBL/GenBank/DDBJ databases">
        <title>Multiple horizontal gene transfer events from other fungi enriched the ability of initially mycotrophic Trichoderma (Ascomycota) to feed on dead plant biomass.</title>
        <authorList>
            <consortium name="DOE Joint Genome Institute"/>
            <person name="Aerts A."/>
            <person name="Atanasova L."/>
            <person name="Chenthamara K."/>
            <person name="Zhang J."/>
            <person name="Grujic M."/>
            <person name="Henrissat B."/>
            <person name="Kuo A."/>
            <person name="Salamov A."/>
            <person name="Lipzen A."/>
            <person name="Labutti K."/>
            <person name="Barry K."/>
            <person name="Miao Y."/>
            <person name="Rahimi M.J."/>
            <person name="Shen Q."/>
            <person name="Grigoriev I.V."/>
            <person name="Kubicek C.P."/>
            <person name="Druzhinina I.S."/>
        </authorList>
    </citation>
    <scope>NUCLEOTIDE SEQUENCE [LARGE SCALE GENOMIC DNA]</scope>
    <source>
        <strain evidence="2 3">ATCC 18648</strain>
    </source>
</reference>
<accession>A0A2T4BT37</accession>